<dbReference type="EMBL" id="NHYE01000817">
    <property type="protein sequence ID" value="PPR02793.1"/>
    <property type="molecule type" value="Genomic_DNA"/>
</dbReference>
<name>A0A409YID6_9AGAR</name>
<dbReference type="OrthoDB" id="3269456at2759"/>
<proteinExistence type="predicted"/>
<dbReference type="Proteomes" id="UP000284706">
    <property type="component" value="Unassembled WGS sequence"/>
</dbReference>
<evidence type="ECO:0000313" key="2">
    <source>
        <dbReference type="Proteomes" id="UP000284706"/>
    </source>
</evidence>
<accession>A0A409YID6</accession>
<reference evidence="1 2" key="1">
    <citation type="journal article" date="2018" name="Evol. Lett.">
        <title>Horizontal gene cluster transfer increased hallucinogenic mushroom diversity.</title>
        <authorList>
            <person name="Reynolds H.T."/>
            <person name="Vijayakumar V."/>
            <person name="Gluck-Thaler E."/>
            <person name="Korotkin H.B."/>
            <person name="Matheny P.B."/>
            <person name="Slot J.C."/>
        </authorList>
    </citation>
    <scope>NUCLEOTIDE SEQUENCE [LARGE SCALE GENOMIC DNA]</scope>
    <source>
        <strain evidence="1 2">SRW20</strain>
    </source>
</reference>
<gene>
    <name evidence="1" type="ORF">CVT26_009610</name>
</gene>
<keyword evidence="2" id="KW-1185">Reference proteome</keyword>
<protein>
    <submittedName>
        <fullName evidence="1">Uncharacterized protein</fullName>
    </submittedName>
</protein>
<evidence type="ECO:0000313" key="1">
    <source>
        <dbReference type="EMBL" id="PPR02793.1"/>
    </source>
</evidence>
<dbReference type="AlphaFoldDB" id="A0A409YID6"/>
<organism evidence="1 2">
    <name type="scientific">Gymnopilus dilepis</name>
    <dbReference type="NCBI Taxonomy" id="231916"/>
    <lineage>
        <taxon>Eukaryota</taxon>
        <taxon>Fungi</taxon>
        <taxon>Dikarya</taxon>
        <taxon>Basidiomycota</taxon>
        <taxon>Agaricomycotina</taxon>
        <taxon>Agaricomycetes</taxon>
        <taxon>Agaricomycetidae</taxon>
        <taxon>Agaricales</taxon>
        <taxon>Agaricineae</taxon>
        <taxon>Hymenogastraceae</taxon>
        <taxon>Gymnopilus</taxon>
    </lineage>
</organism>
<dbReference type="InParanoid" id="A0A409YID6"/>
<comment type="caution">
    <text evidence="1">The sequence shown here is derived from an EMBL/GenBank/DDBJ whole genome shotgun (WGS) entry which is preliminary data.</text>
</comment>
<sequence>MNTFYDKSGASALLERRITEASRSRSEDSVQRLWDIRADAFETFAVSEPPSYRLKDAGSTEAEEVTFRVRGILCQKLLPPIFQVRNINSVAFLRQTVQLVSFMPGSHFEKYYESMAGVTKVLQDSIPAKVHPPATQQYEGQKSLVISNPYFSRRRHTSGMESIPLGDVVDPTGYLSRSQPQNFHHTMDNQVVYLKEHLENETVKFKTQRPEGFENGDIVEAQFSFVVFPTGKTGDEFQIRMCLRALVLLDDTFRRASLMTKPTYGQVKPTVVALKRKVVYSYRDDEEMDAESLSGRMEGKRFCIDE</sequence>